<organism evidence="2">
    <name type="scientific">freshwater metagenome</name>
    <dbReference type="NCBI Taxonomy" id="449393"/>
    <lineage>
        <taxon>unclassified sequences</taxon>
        <taxon>metagenomes</taxon>
        <taxon>ecological metagenomes</taxon>
    </lineage>
</organism>
<evidence type="ECO:0000313" key="2">
    <source>
        <dbReference type="EMBL" id="CAB5018281.1"/>
    </source>
</evidence>
<reference evidence="2" key="1">
    <citation type="submission" date="2020-05" db="EMBL/GenBank/DDBJ databases">
        <authorList>
            <person name="Chiriac C."/>
            <person name="Salcher M."/>
            <person name="Ghai R."/>
            <person name="Kavagutti S V."/>
        </authorList>
    </citation>
    <scope>NUCLEOTIDE SEQUENCE</scope>
</reference>
<dbReference type="InterPro" id="IPR018649">
    <property type="entry name" value="SHOCT"/>
</dbReference>
<protein>
    <submittedName>
        <fullName evidence="2">Unannotated protein</fullName>
    </submittedName>
</protein>
<sequence length="36" mass="3682">MAGTNATEQISSAKALLDAGTITQAEFDTIKTKALA</sequence>
<accession>A0A6J7QMJ4</accession>
<dbReference type="EMBL" id="CAFBPD010000226">
    <property type="protein sequence ID" value="CAB5018281.1"/>
    <property type="molecule type" value="Genomic_DNA"/>
</dbReference>
<evidence type="ECO:0000259" key="1">
    <source>
        <dbReference type="Pfam" id="PF09851"/>
    </source>
</evidence>
<name>A0A6J7QMJ4_9ZZZZ</name>
<feature type="domain" description="SHOCT" evidence="1">
    <location>
        <begin position="8"/>
        <end position="35"/>
    </location>
</feature>
<dbReference type="Pfam" id="PF09851">
    <property type="entry name" value="SHOCT"/>
    <property type="match status" value="1"/>
</dbReference>
<proteinExistence type="predicted"/>
<dbReference type="AlphaFoldDB" id="A0A6J7QMJ4"/>
<gene>
    <name evidence="2" type="ORF">UFOPK4061_01239</name>
</gene>